<comment type="caution">
    <text evidence="4">The sequence shown here is derived from an EMBL/GenBank/DDBJ whole genome shotgun (WGS) entry which is preliminary data.</text>
</comment>
<dbReference type="InterPro" id="IPR011053">
    <property type="entry name" value="Single_hybrid_motif"/>
</dbReference>
<evidence type="ECO:0000259" key="3">
    <source>
        <dbReference type="PROSITE" id="PS50968"/>
    </source>
</evidence>
<dbReference type="PROSITE" id="PS50968">
    <property type="entry name" value="BIOTINYL_LIPOYL"/>
    <property type="match status" value="1"/>
</dbReference>
<dbReference type="CDD" id="cd06850">
    <property type="entry name" value="biotinyl_domain"/>
    <property type="match status" value="1"/>
</dbReference>
<dbReference type="PRINTS" id="PR01071">
    <property type="entry name" value="ACOABIOTINCC"/>
</dbReference>
<accession>X1M7X7</accession>
<dbReference type="PANTHER" id="PTHR45266">
    <property type="entry name" value="OXALOACETATE DECARBOXYLASE ALPHA CHAIN"/>
    <property type="match status" value="1"/>
</dbReference>
<dbReference type="GO" id="GO:0003989">
    <property type="term" value="F:acetyl-CoA carboxylase activity"/>
    <property type="evidence" value="ECO:0007669"/>
    <property type="project" value="InterPro"/>
</dbReference>
<dbReference type="GO" id="GO:0006633">
    <property type="term" value="P:fatty acid biosynthetic process"/>
    <property type="evidence" value="ECO:0007669"/>
    <property type="project" value="InterPro"/>
</dbReference>
<dbReference type="SUPFAM" id="SSF51230">
    <property type="entry name" value="Single hybrid motif"/>
    <property type="match status" value="1"/>
</dbReference>
<gene>
    <name evidence="4" type="ORF">S06H3_34163</name>
</gene>
<evidence type="ECO:0000313" key="4">
    <source>
        <dbReference type="EMBL" id="GAI27727.1"/>
    </source>
</evidence>
<evidence type="ECO:0000256" key="1">
    <source>
        <dbReference type="ARBA" id="ARBA00017562"/>
    </source>
</evidence>
<protein>
    <recommendedName>
        <fullName evidence="1">Biotin carboxyl carrier protein of acetyl-CoA carboxylase</fullName>
    </recommendedName>
</protein>
<dbReference type="EMBL" id="BARV01020471">
    <property type="protein sequence ID" value="GAI27727.1"/>
    <property type="molecule type" value="Genomic_DNA"/>
</dbReference>
<dbReference type="InterPro" id="IPR000089">
    <property type="entry name" value="Biotin_lipoyl"/>
</dbReference>
<organism evidence="4">
    <name type="scientific">marine sediment metagenome</name>
    <dbReference type="NCBI Taxonomy" id="412755"/>
    <lineage>
        <taxon>unclassified sequences</taxon>
        <taxon>metagenomes</taxon>
        <taxon>ecological metagenomes</taxon>
    </lineage>
</organism>
<proteinExistence type="predicted"/>
<dbReference type="Gene3D" id="2.40.50.100">
    <property type="match status" value="1"/>
</dbReference>
<sequence>TLEKEASLPAKQIEENTIIIKSPIIGVFYPSPSHGAPPFVAEGDIVSAGETVCIVEAMKVMNEIRTETKCKILKVFVSNTRSIQVDDPLFLVLPIAE</sequence>
<dbReference type="InterPro" id="IPR001249">
    <property type="entry name" value="AcCoA_biotinCC"/>
</dbReference>
<feature type="non-terminal residue" evidence="4">
    <location>
        <position position="1"/>
    </location>
</feature>
<name>X1M7X7_9ZZZZ</name>
<dbReference type="InterPro" id="IPR050709">
    <property type="entry name" value="Biotin_Carboxyl_Carrier/Decarb"/>
</dbReference>
<evidence type="ECO:0000256" key="2">
    <source>
        <dbReference type="ARBA" id="ARBA00023267"/>
    </source>
</evidence>
<dbReference type="AlphaFoldDB" id="X1M7X7"/>
<keyword evidence="2" id="KW-0092">Biotin</keyword>
<reference evidence="4" key="1">
    <citation type="journal article" date="2014" name="Front. Microbiol.">
        <title>High frequency of phylogenetically diverse reductive dehalogenase-homologous genes in deep subseafloor sedimentary metagenomes.</title>
        <authorList>
            <person name="Kawai M."/>
            <person name="Futagami T."/>
            <person name="Toyoda A."/>
            <person name="Takaki Y."/>
            <person name="Nishi S."/>
            <person name="Hori S."/>
            <person name="Arai W."/>
            <person name="Tsubouchi T."/>
            <person name="Morono Y."/>
            <person name="Uchiyama I."/>
            <person name="Ito T."/>
            <person name="Fujiyama A."/>
            <person name="Inagaki F."/>
            <person name="Takami H."/>
        </authorList>
    </citation>
    <scope>NUCLEOTIDE SEQUENCE</scope>
    <source>
        <strain evidence="4">Expedition CK06-06</strain>
    </source>
</reference>
<dbReference type="PANTHER" id="PTHR45266:SF3">
    <property type="entry name" value="OXALOACETATE DECARBOXYLASE ALPHA CHAIN"/>
    <property type="match status" value="1"/>
</dbReference>
<feature type="domain" description="Lipoyl-binding" evidence="3">
    <location>
        <begin position="17"/>
        <end position="93"/>
    </location>
</feature>
<dbReference type="Pfam" id="PF00364">
    <property type="entry name" value="Biotin_lipoyl"/>
    <property type="match status" value="1"/>
</dbReference>
<dbReference type="GO" id="GO:0009317">
    <property type="term" value="C:acetyl-CoA carboxylase complex"/>
    <property type="evidence" value="ECO:0007669"/>
    <property type="project" value="InterPro"/>
</dbReference>